<accession>A0A6A6V1G4</accession>
<protein>
    <submittedName>
        <fullName evidence="1">Uncharacterized protein</fullName>
    </submittedName>
</protein>
<reference evidence="1" key="1">
    <citation type="journal article" date="2020" name="Stud. Mycol.">
        <title>101 Dothideomycetes genomes: a test case for predicting lifestyles and emergence of pathogens.</title>
        <authorList>
            <person name="Haridas S."/>
            <person name="Albert R."/>
            <person name="Binder M."/>
            <person name="Bloem J."/>
            <person name="Labutti K."/>
            <person name="Salamov A."/>
            <person name="Andreopoulos B."/>
            <person name="Baker S."/>
            <person name="Barry K."/>
            <person name="Bills G."/>
            <person name="Bluhm B."/>
            <person name="Cannon C."/>
            <person name="Castanera R."/>
            <person name="Culley D."/>
            <person name="Daum C."/>
            <person name="Ezra D."/>
            <person name="Gonzalez J."/>
            <person name="Henrissat B."/>
            <person name="Kuo A."/>
            <person name="Liang C."/>
            <person name="Lipzen A."/>
            <person name="Lutzoni F."/>
            <person name="Magnuson J."/>
            <person name="Mondo S."/>
            <person name="Nolan M."/>
            <person name="Ohm R."/>
            <person name="Pangilinan J."/>
            <person name="Park H.-J."/>
            <person name="Ramirez L."/>
            <person name="Alfaro M."/>
            <person name="Sun H."/>
            <person name="Tritt A."/>
            <person name="Yoshinaga Y."/>
            <person name="Zwiers L.-H."/>
            <person name="Turgeon B."/>
            <person name="Goodwin S."/>
            <person name="Spatafora J."/>
            <person name="Crous P."/>
            <person name="Grigoriev I."/>
        </authorList>
    </citation>
    <scope>NUCLEOTIDE SEQUENCE</scope>
    <source>
        <strain evidence="1">CBS 119925</strain>
    </source>
</reference>
<proteinExistence type="predicted"/>
<evidence type="ECO:0000313" key="2">
    <source>
        <dbReference type="Proteomes" id="UP000799440"/>
    </source>
</evidence>
<keyword evidence="2" id="KW-1185">Reference proteome</keyword>
<sequence>MGGQDAVPISTRQAARWGHLHVRGLRVQLLVAGRTGDGRAVSRAVGAARPESECDANLNAAGGQRRRCHCGSCTGTDTLQGQPGQTASLRHLGPRALQGRGFCGCARLHRLPVAQSTAMASTQHGQQSTSSSFSARMADVVMLCAAWSMAHAVEGFRIEPEQPE</sequence>
<dbReference type="EMBL" id="MU006594">
    <property type="protein sequence ID" value="KAF2743759.1"/>
    <property type="molecule type" value="Genomic_DNA"/>
</dbReference>
<organism evidence="1 2">
    <name type="scientific">Sporormia fimetaria CBS 119925</name>
    <dbReference type="NCBI Taxonomy" id="1340428"/>
    <lineage>
        <taxon>Eukaryota</taxon>
        <taxon>Fungi</taxon>
        <taxon>Dikarya</taxon>
        <taxon>Ascomycota</taxon>
        <taxon>Pezizomycotina</taxon>
        <taxon>Dothideomycetes</taxon>
        <taxon>Pleosporomycetidae</taxon>
        <taxon>Pleosporales</taxon>
        <taxon>Sporormiaceae</taxon>
        <taxon>Sporormia</taxon>
    </lineage>
</organism>
<dbReference type="Proteomes" id="UP000799440">
    <property type="component" value="Unassembled WGS sequence"/>
</dbReference>
<name>A0A6A6V1G4_9PLEO</name>
<dbReference type="AlphaFoldDB" id="A0A6A6V1G4"/>
<gene>
    <name evidence="1" type="ORF">M011DRAFT_211362</name>
</gene>
<evidence type="ECO:0000313" key="1">
    <source>
        <dbReference type="EMBL" id="KAF2743759.1"/>
    </source>
</evidence>